<dbReference type="AlphaFoldDB" id="A0A8H2WEY7"/>
<dbReference type="NCBIfam" id="TIGR00218">
    <property type="entry name" value="manA"/>
    <property type="match status" value="1"/>
</dbReference>
<dbReference type="InterPro" id="IPR016305">
    <property type="entry name" value="Mannose-6-P_Isomerase"/>
</dbReference>
<dbReference type="PANTHER" id="PTHR10309">
    <property type="entry name" value="MANNOSE-6-PHOSPHATE ISOMERASE"/>
    <property type="match status" value="1"/>
</dbReference>
<evidence type="ECO:0000256" key="12">
    <source>
        <dbReference type="PIRSR" id="PIRSR001480-1"/>
    </source>
</evidence>
<evidence type="ECO:0000256" key="15">
    <source>
        <dbReference type="SAM" id="MobiDB-lite"/>
    </source>
</evidence>
<dbReference type="Proteomes" id="UP000663826">
    <property type="component" value="Unassembled WGS sequence"/>
</dbReference>
<evidence type="ECO:0000313" key="20">
    <source>
        <dbReference type="Proteomes" id="UP000663826"/>
    </source>
</evidence>
<dbReference type="InterPro" id="IPR046457">
    <property type="entry name" value="PMI_typeI_cat"/>
</dbReference>
<feature type="binding site" evidence="13">
    <location>
        <position position="105"/>
    </location>
    <ligand>
        <name>Zn(2+)</name>
        <dbReference type="ChEBI" id="CHEBI:29105"/>
    </ligand>
</feature>
<dbReference type="FunFam" id="2.60.120.10:FF:000044">
    <property type="entry name" value="Mannose-6-phosphate isomerase"/>
    <property type="match status" value="1"/>
</dbReference>
<dbReference type="InterPro" id="IPR014710">
    <property type="entry name" value="RmlC-like_jellyroll"/>
</dbReference>
<comment type="catalytic activity">
    <reaction evidence="1">
        <text>D-mannose 6-phosphate = D-fructose 6-phosphate</text>
        <dbReference type="Rhea" id="RHEA:12356"/>
        <dbReference type="ChEBI" id="CHEBI:58735"/>
        <dbReference type="ChEBI" id="CHEBI:61527"/>
        <dbReference type="EC" id="5.3.1.8"/>
    </reaction>
</comment>
<organism evidence="19 20">
    <name type="scientific">Rhizoctonia solani</name>
    <dbReference type="NCBI Taxonomy" id="456999"/>
    <lineage>
        <taxon>Eukaryota</taxon>
        <taxon>Fungi</taxon>
        <taxon>Dikarya</taxon>
        <taxon>Basidiomycota</taxon>
        <taxon>Agaricomycotina</taxon>
        <taxon>Agaricomycetes</taxon>
        <taxon>Cantharellales</taxon>
        <taxon>Ceratobasidiaceae</taxon>
        <taxon>Rhizoctonia</taxon>
    </lineage>
</organism>
<accession>A0A8H2WEY7</accession>
<evidence type="ECO:0000256" key="10">
    <source>
        <dbReference type="ARBA" id="ARBA00029741"/>
    </source>
</evidence>
<dbReference type="InterPro" id="IPR018050">
    <property type="entry name" value="Pmannose_isomerase-type1_CS"/>
</dbReference>
<feature type="domain" description="Phosphomannose isomerase type I catalytic" evidence="17">
    <location>
        <begin position="6"/>
        <end position="153"/>
    </location>
</feature>
<evidence type="ECO:0000256" key="14">
    <source>
        <dbReference type="RuleBase" id="RU004189"/>
    </source>
</evidence>
<evidence type="ECO:0000259" key="18">
    <source>
        <dbReference type="Pfam" id="PF20512"/>
    </source>
</evidence>
<dbReference type="GO" id="GO:0008270">
    <property type="term" value="F:zinc ion binding"/>
    <property type="evidence" value="ECO:0007669"/>
    <property type="project" value="InterPro"/>
</dbReference>
<dbReference type="CDD" id="cd07011">
    <property type="entry name" value="cupin_PMI_type_I_N"/>
    <property type="match status" value="1"/>
</dbReference>
<evidence type="ECO:0000256" key="8">
    <source>
        <dbReference type="ARBA" id="ARBA00022833"/>
    </source>
</evidence>
<evidence type="ECO:0000256" key="4">
    <source>
        <dbReference type="ARBA" id="ARBA00010772"/>
    </source>
</evidence>
<evidence type="ECO:0000256" key="9">
    <source>
        <dbReference type="ARBA" id="ARBA00023235"/>
    </source>
</evidence>
<evidence type="ECO:0000256" key="6">
    <source>
        <dbReference type="ARBA" id="ARBA00018236"/>
    </source>
</evidence>
<keyword evidence="9" id="KW-0413">Isomerase</keyword>
<protein>
    <recommendedName>
        <fullName evidence="6">Mannose-6-phosphate isomerase</fullName>
        <ecNumber evidence="5">5.3.1.8</ecNumber>
    </recommendedName>
    <alternativeName>
        <fullName evidence="10">Phosphohexomutase</fullName>
    </alternativeName>
    <alternativeName>
        <fullName evidence="11">Phosphomannose isomerase</fullName>
    </alternativeName>
</protein>
<dbReference type="InterPro" id="IPR011051">
    <property type="entry name" value="RmlC_Cupin_sf"/>
</dbReference>
<sequence>MTSQSVFRIVAGANSYDWGKIGKNSKAGQYARADPEFKLQEDKPYSELWMGTHPTLPSKLQSGEKLYDHLQAHPELLGNKVHKQYGGDLPFLFKVLAIEKALSIQAHPNKKLAEKLHKERPDVSHLVHTDDNHKPEMAIAITPFSGFCNFRPLSETSTFLSSVPEFASLIPDKAASALSSSPSDPKSALRDVFGALMSAPSDQVQSALDQLIKRYESGGATPAESDVADLAQTLAKQYPGDVGVFCVFLLNVVKLNEGEAMFLQADEPHAYISGDIIECMATSDNVVRAGLTPKLRDVPTLVSMLTYNSGPADAQRMEPKPFKGESNDSDSYTTLYDPPIPEFSVLLTDVPAGKKASHRALDGPSIFIVTSGSGSVSGEKINSEGEVWFAGAGQSLEFTAGDQGLVLYRAFVEVS</sequence>
<dbReference type="Gene3D" id="2.60.120.10">
    <property type="entry name" value="Jelly Rolls"/>
    <property type="match status" value="2"/>
</dbReference>
<feature type="active site" evidence="12">
    <location>
        <position position="288"/>
    </location>
</feature>
<evidence type="ECO:0000259" key="16">
    <source>
        <dbReference type="Pfam" id="PF01238"/>
    </source>
</evidence>
<evidence type="ECO:0000259" key="17">
    <source>
        <dbReference type="Pfam" id="PF20511"/>
    </source>
</evidence>
<feature type="binding site" evidence="13">
    <location>
        <position position="136"/>
    </location>
    <ligand>
        <name>Zn(2+)</name>
        <dbReference type="ChEBI" id="CHEBI:29105"/>
    </ligand>
</feature>
<comment type="similarity">
    <text evidence="4 14">Belongs to the mannose-6-phosphate isomerase type 1 family.</text>
</comment>
<dbReference type="InterPro" id="IPR046458">
    <property type="entry name" value="PMI_typeI_hel"/>
</dbReference>
<feature type="domain" description="Phosphomannose isomerase type I C-terminal" evidence="16">
    <location>
        <begin position="335"/>
        <end position="376"/>
    </location>
</feature>
<evidence type="ECO:0000256" key="3">
    <source>
        <dbReference type="ARBA" id="ARBA00004666"/>
    </source>
</evidence>
<dbReference type="Gene3D" id="1.10.441.10">
    <property type="entry name" value="Phosphomannose Isomerase, domain 2"/>
    <property type="match status" value="1"/>
</dbReference>
<dbReference type="SUPFAM" id="SSF51182">
    <property type="entry name" value="RmlC-like cupins"/>
    <property type="match status" value="1"/>
</dbReference>
<evidence type="ECO:0000313" key="19">
    <source>
        <dbReference type="EMBL" id="CAE6379035.1"/>
    </source>
</evidence>
<feature type="region of interest" description="Disordered" evidence="15">
    <location>
        <begin position="310"/>
        <end position="330"/>
    </location>
</feature>
<feature type="domain" description="Phosphomannose isomerase type I helical insertion" evidence="18">
    <location>
        <begin position="180"/>
        <end position="250"/>
    </location>
</feature>
<dbReference type="PANTHER" id="PTHR10309:SF0">
    <property type="entry name" value="MANNOSE-6-PHOSPHATE ISOMERASE"/>
    <property type="match status" value="1"/>
</dbReference>
<dbReference type="InterPro" id="IPR001250">
    <property type="entry name" value="Man6P_Isoase-1"/>
</dbReference>
<evidence type="ECO:0000256" key="2">
    <source>
        <dbReference type="ARBA" id="ARBA00002564"/>
    </source>
</evidence>
<keyword evidence="7 13" id="KW-0479">Metal-binding</keyword>
<dbReference type="PRINTS" id="PR00714">
    <property type="entry name" value="MAN6PISMRASE"/>
</dbReference>
<comment type="cofactor">
    <cofactor evidence="13">
        <name>Zn(2+)</name>
        <dbReference type="ChEBI" id="CHEBI:29105"/>
    </cofactor>
    <text evidence="13">Binds 1 zinc ion per subunit.</text>
</comment>
<feature type="binding site" evidence="13">
    <location>
        <position position="107"/>
    </location>
    <ligand>
        <name>Zn(2+)</name>
        <dbReference type="ChEBI" id="CHEBI:29105"/>
    </ligand>
</feature>
<dbReference type="Pfam" id="PF20512">
    <property type="entry name" value="PMI_typeI_hel"/>
    <property type="match status" value="1"/>
</dbReference>
<evidence type="ECO:0000256" key="13">
    <source>
        <dbReference type="PIRSR" id="PIRSR001480-2"/>
    </source>
</evidence>
<reference evidence="19" key="1">
    <citation type="submission" date="2021-01" db="EMBL/GenBank/DDBJ databases">
        <authorList>
            <person name="Kaushik A."/>
        </authorList>
    </citation>
    <scope>NUCLEOTIDE SEQUENCE</scope>
    <source>
        <strain evidence="19">AG1-1B</strain>
    </source>
</reference>
<dbReference type="GO" id="GO:0009298">
    <property type="term" value="P:GDP-mannose biosynthetic process"/>
    <property type="evidence" value="ECO:0007669"/>
    <property type="project" value="UniProtKB-UniPathway"/>
</dbReference>
<dbReference type="GO" id="GO:0005829">
    <property type="term" value="C:cytosol"/>
    <property type="evidence" value="ECO:0007669"/>
    <property type="project" value="TreeGrafter"/>
</dbReference>
<comment type="caution">
    <text evidence="19">The sequence shown here is derived from an EMBL/GenBank/DDBJ whole genome shotgun (WGS) entry which is preliminary data.</text>
</comment>
<name>A0A8H2WEY7_9AGAM</name>
<comment type="pathway">
    <text evidence="3">Nucleotide-sugar biosynthesis; GDP-alpha-D-mannose biosynthesis; alpha-D-mannose 1-phosphate from D-fructose 6-phosphate: step 1/2.</text>
</comment>
<dbReference type="UniPathway" id="UPA00126">
    <property type="reaction ID" value="UER00423"/>
</dbReference>
<dbReference type="Pfam" id="PF01238">
    <property type="entry name" value="PMI_typeI_C"/>
    <property type="match status" value="1"/>
</dbReference>
<dbReference type="GO" id="GO:0005975">
    <property type="term" value="P:carbohydrate metabolic process"/>
    <property type="evidence" value="ECO:0007669"/>
    <property type="project" value="InterPro"/>
</dbReference>
<dbReference type="InterPro" id="IPR046456">
    <property type="entry name" value="PMI_typeI_C"/>
</dbReference>
<dbReference type="EMBL" id="CAJMWQ010000773">
    <property type="protein sequence ID" value="CAE6379035.1"/>
    <property type="molecule type" value="Genomic_DNA"/>
</dbReference>
<evidence type="ECO:0000256" key="5">
    <source>
        <dbReference type="ARBA" id="ARBA00011956"/>
    </source>
</evidence>
<dbReference type="PIRSF" id="PIRSF001480">
    <property type="entry name" value="Mannose-6-phosphate_isomerase"/>
    <property type="match status" value="1"/>
</dbReference>
<gene>
    <name evidence="19" type="ORF">RDB_LOCUS19801</name>
</gene>
<dbReference type="PROSITE" id="PS00966">
    <property type="entry name" value="PMI_I_2"/>
    <property type="match status" value="1"/>
</dbReference>
<dbReference type="GO" id="GO:0004476">
    <property type="term" value="F:mannose-6-phosphate isomerase activity"/>
    <property type="evidence" value="ECO:0007669"/>
    <property type="project" value="UniProtKB-EC"/>
</dbReference>
<proteinExistence type="inferred from homology"/>
<evidence type="ECO:0000256" key="1">
    <source>
        <dbReference type="ARBA" id="ARBA00000757"/>
    </source>
</evidence>
<feature type="compositionally biased region" description="Basic and acidic residues" evidence="15">
    <location>
        <begin position="315"/>
        <end position="326"/>
    </location>
</feature>
<comment type="function">
    <text evidence="2">Involved in the synthesis of the GDP-mannose and dolichol-phosphate-mannose required for a number of critical mannosyl transfer reactions.</text>
</comment>
<evidence type="ECO:0000256" key="11">
    <source>
        <dbReference type="ARBA" id="ARBA00030762"/>
    </source>
</evidence>
<keyword evidence="8 13" id="KW-0862">Zinc</keyword>
<dbReference type="Pfam" id="PF20511">
    <property type="entry name" value="PMI_typeI_cat"/>
    <property type="match status" value="1"/>
</dbReference>
<dbReference type="EC" id="5.3.1.8" evidence="5"/>
<feature type="binding site" evidence="13">
    <location>
        <position position="269"/>
    </location>
    <ligand>
        <name>Zn(2+)</name>
        <dbReference type="ChEBI" id="CHEBI:29105"/>
    </ligand>
</feature>
<evidence type="ECO:0000256" key="7">
    <source>
        <dbReference type="ARBA" id="ARBA00022723"/>
    </source>
</evidence>